<dbReference type="eggNOG" id="ENOG502RG35">
    <property type="taxonomic scope" value="Eukaryota"/>
</dbReference>
<dbReference type="EMBL" id="DS028416">
    <property type="protein sequence ID" value="EEY60728.1"/>
    <property type="molecule type" value="Genomic_DNA"/>
</dbReference>
<evidence type="ECO:0000313" key="2">
    <source>
        <dbReference type="Proteomes" id="UP000006643"/>
    </source>
</evidence>
<reference evidence="2" key="1">
    <citation type="journal article" date="2009" name="Nature">
        <title>Genome sequence and analysis of the Irish potato famine pathogen Phytophthora infestans.</title>
        <authorList>
            <consortium name="The Broad Institute Genome Sequencing Platform"/>
            <person name="Haas B.J."/>
            <person name="Kamoun S."/>
            <person name="Zody M.C."/>
            <person name="Jiang R.H."/>
            <person name="Handsaker R.E."/>
            <person name="Cano L.M."/>
            <person name="Grabherr M."/>
            <person name="Kodira C.D."/>
            <person name="Raffaele S."/>
            <person name="Torto-Alalibo T."/>
            <person name="Bozkurt T.O."/>
            <person name="Ah-Fong A.M."/>
            <person name="Alvarado L."/>
            <person name="Anderson V.L."/>
            <person name="Armstrong M.R."/>
            <person name="Avrova A."/>
            <person name="Baxter L."/>
            <person name="Beynon J."/>
            <person name="Boevink P.C."/>
            <person name="Bollmann S.R."/>
            <person name="Bos J.I."/>
            <person name="Bulone V."/>
            <person name="Cai G."/>
            <person name="Cakir C."/>
            <person name="Carrington J.C."/>
            <person name="Chawner M."/>
            <person name="Conti L."/>
            <person name="Costanzo S."/>
            <person name="Ewan R."/>
            <person name="Fahlgren N."/>
            <person name="Fischbach M.A."/>
            <person name="Fugelstad J."/>
            <person name="Gilroy E.M."/>
            <person name="Gnerre S."/>
            <person name="Green P.J."/>
            <person name="Grenville-Briggs L.J."/>
            <person name="Griffith J."/>
            <person name="Grunwald N.J."/>
            <person name="Horn K."/>
            <person name="Horner N.R."/>
            <person name="Hu C.H."/>
            <person name="Huitema E."/>
            <person name="Jeong D.H."/>
            <person name="Jones A.M."/>
            <person name="Jones J.D."/>
            <person name="Jones R.W."/>
            <person name="Karlsson E.K."/>
            <person name="Kunjeti S.G."/>
            <person name="Lamour K."/>
            <person name="Liu Z."/>
            <person name="Ma L."/>
            <person name="Maclean D."/>
            <person name="Chibucos M.C."/>
            <person name="McDonald H."/>
            <person name="McWalters J."/>
            <person name="Meijer H.J."/>
            <person name="Morgan W."/>
            <person name="Morris P.F."/>
            <person name="Munro C.A."/>
            <person name="O'Neill K."/>
            <person name="Ospina-Giraldo M."/>
            <person name="Pinzon A."/>
            <person name="Pritchard L."/>
            <person name="Ramsahoye B."/>
            <person name="Ren Q."/>
            <person name="Restrepo S."/>
            <person name="Roy S."/>
            <person name="Sadanandom A."/>
            <person name="Savidor A."/>
            <person name="Schornack S."/>
            <person name="Schwartz D.C."/>
            <person name="Schumann U.D."/>
            <person name="Schwessinger B."/>
            <person name="Seyer L."/>
            <person name="Sharpe T."/>
            <person name="Silvar C."/>
            <person name="Song J."/>
            <person name="Studholme D.J."/>
            <person name="Sykes S."/>
            <person name="Thines M."/>
            <person name="van de Vondervoort P.J."/>
            <person name="Phuntumart V."/>
            <person name="Wawra S."/>
            <person name="Weide R."/>
            <person name="Win J."/>
            <person name="Young C."/>
            <person name="Zhou S."/>
            <person name="Fry W."/>
            <person name="Meyers B.C."/>
            <person name="van West P."/>
            <person name="Ristaino J."/>
            <person name="Govers F."/>
            <person name="Birch P.R."/>
            <person name="Whisson S.C."/>
            <person name="Judelson H.S."/>
            <person name="Nusbaum C."/>
        </authorList>
    </citation>
    <scope>NUCLEOTIDE SEQUENCE [LARGE SCALE GENOMIC DNA]</scope>
    <source>
        <strain evidence="2">T30-4</strain>
    </source>
</reference>
<dbReference type="Proteomes" id="UP000006643">
    <property type="component" value="Unassembled WGS sequence"/>
</dbReference>
<keyword evidence="2" id="KW-1185">Reference proteome</keyword>
<protein>
    <submittedName>
        <fullName evidence="1">Uncharacterized protein</fullName>
    </submittedName>
</protein>
<proteinExistence type="predicted"/>
<accession>D0P3R9</accession>
<evidence type="ECO:0000313" key="1">
    <source>
        <dbReference type="EMBL" id="EEY60728.1"/>
    </source>
</evidence>
<dbReference type="VEuPathDB" id="FungiDB:PITG_21371"/>
<dbReference type="InParanoid" id="D0P3R9"/>
<dbReference type="AlphaFoldDB" id="D0P3R9"/>
<dbReference type="KEGG" id="pif:PITG_21371"/>
<dbReference type="OMA" id="CTERIMM"/>
<dbReference type="GeneID" id="9466651"/>
<name>D0P3R9_PHYIT</name>
<dbReference type="HOGENOM" id="CLU_1753281_0_0_1"/>
<organism evidence="1 2">
    <name type="scientific">Phytophthora infestans (strain T30-4)</name>
    <name type="common">Potato late blight agent</name>
    <dbReference type="NCBI Taxonomy" id="403677"/>
    <lineage>
        <taxon>Eukaryota</taxon>
        <taxon>Sar</taxon>
        <taxon>Stramenopiles</taxon>
        <taxon>Oomycota</taxon>
        <taxon>Peronosporomycetes</taxon>
        <taxon>Peronosporales</taxon>
        <taxon>Peronosporaceae</taxon>
        <taxon>Phytophthora</taxon>
    </lineage>
</organism>
<dbReference type="RefSeq" id="XP_002895056.1">
    <property type="nucleotide sequence ID" value="XM_002895010.1"/>
</dbReference>
<dbReference type="OrthoDB" id="125465at2759"/>
<gene>
    <name evidence="1" type="ORF">PITG_21371</name>
</gene>
<sequence>MTIDPERLRRVLRGYPHLDDLIKIAEVGIDVQWRQGPMKNHPPPKNNGSCRRYLRAVIRSIREGQDSGHPLGAVVKKGVDPNEEVRTIHDLSFSKNDSVNSALVADSIPKVRYKSVAIIARRIEYLATCGCTERIMMLMFSVWQPLSRS</sequence>